<dbReference type="PANTHER" id="PTHR31390:SF2">
    <property type="entry name" value="EXPRESSED PROTEIN"/>
    <property type="match status" value="1"/>
</dbReference>
<gene>
    <name evidence="1" type="ORF">CB5_LOCUS19333</name>
</gene>
<protein>
    <submittedName>
        <fullName evidence="1">Uncharacterized protein</fullName>
    </submittedName>
</protein>
<dbReference type="Pfam" id="PF12043">
    <property type="entry name" value="DUF3527"/>
    <property type="match status" value="1"/>
</dbReference>
<evidence type="ECO:0000313" key="1">
    <source>
        <dbReference type="EMBL" id="CAD1836122.1"/>
    </source>
</evidence>
<dbReference type="AlphaFoldDB" id="A0A6V7PZ13"/>
<dbReference type="InterPro" id="IPR021916">
    <property type="entry name" value="DUF3527"/>
</dbReference>
<organism evidence="1">
    <name type="scientific">Ananas comosus var. bracteatus</name>
    <name type="common">red pineapple</name>
    <dbReference type="NCBI Taxonomy" id="296719"/>
    <lineage>
        <taxon>Eukaryota</taxon>
        <taxon>Viridiplantae</taxon>
        <taxon>Streptophyta</taxon>
        <taxon>Embryophyta</taxon>
        <taxon>Tracheophyta</taxon>
        <taxon>Spermatophyta</taxon>
        <taxon>Magnoliopsida</taxon>
        <taxon>Liliopsida</taxon>
        <taxon>Poales</taxon>
        <taxon>Bromeliaceae</taxon>
        <taxon>Bromelioideae</taxon>
        <taxon>Ananas</taxon>
    </lineage>
</organism>
<reference evidence="1" key="1">
    <citation type="submission" date="2020-07" db="EMBL/GenBank/DDBJ databases">
        <authorList>
            <person name="Lin J."/>
        </authorList>
    </citation>
    <scope>NUCLEOTIDE SEQUENCE</scope>
</reference>
<dbReference type="PANTHER" id="PTHR31390">
    <property type="entry name" value="EXPRESSED PROTEIN"/>
    <property type="match status" value="1"/>
</dbReference>
<proteinExistence type="predicted"/>
<name>A0A6V7PZ13_ANACO</name>
<sequence length="134" mass="14276">MQNRRRSSRCVNVVIPSGVHGGPVTSGGGPSSLTERWKSGGLCDCGGWDVGCPITVLTDSTMVSETSPHKESQECNSIDLFMEGAKHGEPAFRLLNVGEDLFLVRFKSTLSALQCFSIGVATVHAQASQLNPKL</sequence>
<accession>A0A6V7PZ13</accession>
<dbReference type="EMBL" id="LR862153">
    <property type="protein sequence ID" value="CAD1836122.1"/>
    <property type="molecule type" value="Genomic_DNA"/>
</dbReference>